<gene>
    <name evidence="2" type="ORF">CC86DRAFT_282454</name>
</gene>
<dbReference type="AlphaFoldDB" id="A0A6A7AEQ4"/>
<evidence type="ECO:0000313" key="3">
    <source>
        <dbReference type="Proteomes" id="UP000799424"/>
    </source>
</evidence>
<dbReference type="SUPFAM" id="SSF81901">
    <property type="entry name" value="HCP-like"/>
    <property type="match status" value="1"/>
</dbReference>
<sequence length="432" mass="46878">MTLKDLLKKKDKIKDEGAAPTARSGPTLSPDVPEFQFYRSTTSTHEAIEPPSHPDDPTRQGPLLSPEPRGAFGRFRRHSNAASHTTEGATKGLERLHFGRTRSSSSANVPDNLPEVGGDGVARTEEEEARWEKRATVLVTEGLGHAGGTSRPTTPRVEVAAPLSPGGQKGRSRSPSVGAPGDEENIQEAIRLHEKGNLEASTALFGRLADPTSHNNALAQVLYGLALRHAWGIEANQEQAVHYLSMAASNSAEVEKLALGAGMKKGGAAKGELVLAMYELANCFRNGWGIKKDPAAAKQYYETAANLGDTDAMNEVAWCYTEGFGTKKDKVCQLFSNLSASTRRSSPIILLQLTGRHLNPGARTFKAAQFLRLAESKGNKTLGNTWYVARYFLFVLCAVSGIRDWDIEIDFLDGFVCGQEESALSNTYHYHQ</sequence>
<dbReference type="GO" id="GO:0032153">
    <property type="term" value="C:cell division site"/>
    <property type="evidence" value="ECO:0007669"/>
    <property type="project" value="TreeGrafter"/>
</dbReference>
<feature type="region of interest" description="Disordered" evidence="1">
    <location>
        <begin position="1"/>
        <end position="182"/>
    </location>
</feature>
<dbReference type="InterPro" id="IPR006597">
    <property type="entry name" value="Sel1-like"/>
</dbReference>
<keyword evidence="3" id="KW-1185">Reference proteome</keyword>
<accession>A0A6A7AEQ4</accession>
<organism evidence="2 3">
    <name type="scientific">Ophiobolus disseminans</name>
    <dbReference type="NCBI Taxonomy" id="1469910"/>
    <lineage>
        <taxon>Eukaryota</taxon>
        <taxon>Fungi</taxon>
        <taxon>Dikarya</taxon>
        <taxon>Ascomycota</taxon>
        <taxon>Pezizomycotina</taxon>
        <taxon>Dothideomycetes</taxon>
        <taxon>Pleosporomycetidae</taxon>
        <taxon>Pleosporales</taxon>
        <taxon>Pleosporineae</taxon>
        <taxon>Phaeosphaeriaceae</taxon>
        <taxon>Ophiobolus</taxon>
    </lineage>
</organism>
<dbReference type="PANTHER" id="PTHR43628">
    <property type="entry name" value="ACTIVATOR OF C KINASE PROTEIN 1-RELATED"/>
    <property type="match status" value="1"/>
</dbReference>
<evidence type="ECO:0000256" key="1">
    <source>
        <dbReference type="SAM" id="MobiDB-lite"/>
    </source>
</evidence>
<dbReference type="OrthoDB" id="2148946at2759"/>
<dbReference type="Gene3D" id="1.25.40.10">
    <property type="entry name" value="Tetratricopeptide repeat domain"/>
    <property type="match status" value="1"/>
</dbReference>
<dbReference type="InterPro" id="IPR011990">
    <property type="entry name" value="TPR-like_helical_dom_sf"/>
</dbReference>
<name>A0A6A7AEQ4_9PLEO</name>
<evidence type="ECO:0000313" key="2">
    <source>
        <dbReference type="EMBL" id="KAF2831065.1"/>
    </source>
</evidence>
<dbReference type="GO" id="GO:0010972">
    <property type="term" value="P:negative regulation of G2/M transition of mitotic cell cycle"/>
    <property type="evidence" value="ECO:0007669"/>
    <property type="project" value="TreeGrafter"/>
</dbReference>
<protein>
    <submittedName>
        <fullName evidence="2">HCP-like protein</fullName>
    </submittedName>
</protein>
<feature type="compositionally biased region" description="Basic and acidic residues" evidence="1">
    <location>
        <begin position="46"/>
        <end position="58"/>
    </location>
</feature>
<proteinExistence type="predicted"/>
<reference evidence="2" key="1">
    <citation type="journal article" date="2020" name="Stud. Mycol.">
        <title>101 Dothideomycetes genomes: a test case for predicting lifestyles and emergence of pathogens.</title>
        <authorList>
            <person name="Haridas S."/>
            <person name="Albert R."/>
            <person name="Binder M."/>
            <person name="Bloem J."/>
            <person name="Labutti K."/>
            <person name="Salamov A."/>
            <person name="Andreopoulos B."/>
            <person name="Baker S."/>
            <person name="Barry K."/>
            <person name="Bills G."/>
            <person name="Bluhm B."/>
            <person name="Cannon C."/>
            <person name="Castanera R."/>
            <person name="Culley D."/>
            <person name="Daum C."/>
            <person name="Ezra D."/>
            <person name="Gonzalez J."/>
            <person name="Henrissat B."/>
            <person name="Kuo A."/>
            <person name="Liang C."/>
            <person name="Lipzen A."/>
            <person name="Lutzoni F."/>
            <person name="Magnuson J."/>
            <person name="Mondo S."/>
            <person name="Nolan M."/>
            <person name="Ohm R."/>
            <person name="Pangilinan J."/>
            <person name="Park H.-J."/>
            <person name="Ramirez L."/>
            <person name="Alfaro M."/>
            <person name="Sun H."/>
            <person name="Tritt A."/>
            <person name="Yoshinaga Y."/>
            <person name="Zwiers L.-H."/>
            <person name="Turgeon B."/>
            <person name="Goodwin S."/>
            <person name="Spatafora J."/>
            <person name="Crous P."/>
            <person name="Grigoriev I."/>
        </authorList>
    </citation>
    <scope>NUCLEOTIDE SEQUENCE</scope>
    <source>
        <strain evidence="2">CBS 113818</strain>
    </source>
</reference>
<dbReference type="Pfam" id="PF08238">
    <property type="entry name" value="Sel1"/>
    <property type="match status" value="3"/>
</dbReference>
<dbReference type="SMART" id="SM00671">
    <property type="entry name" value="SEL1"/>
    <property type="match status" value="2"/>
</dbReference>
<dbReference type="PANTHER" id="PTHR43628:SF1">
    <property type="entry name" value="CHITIN SYNTHASE REGULATORY FACTOR 2-RELATED"/>
    <property type="match status" value="1"/>
</dbReference>
<dbReference type="Proteomes" id="UP000799424">
    <property type="component" value="Unassembled WGS sequence"/>
</dbReference>
<feature type="compositionally biased region" description="Basic and acidic residues" evidence="1">
    <location>
        <begin position="1"/>
        <end position="17"/>
    </location>
</feature>
<dbReference type="EMBL" id="MU006218">
    <property type="protein sequence ID" value="KAF2831065.1"/>
    <property type="molecule type" value="Genomic_DNA"/>
</dbReference>
<dbReference type="InterPro" id="IPR052945">
    <property type="entry name" value="Mitotic_Regulator"/>
</dbReference>